<sequence length="194" mass="21009">MAFSHDSDCQKEKALGFWSTVQGDICRLREEDGSLWTLTRGLLSQGFIALFGYRVFRWFFEQGIPTQPFRFVVERLIEITTGISIPAQACIGKGMRIHHFGGIMIHPDAVIGEDCTMYQGVTIGDRWGRGGVPSIGNRVYMGAGAKLIGPIEIGDDCQIGANAVVLASVPPGCVAVGVPAVVKIRKTITQLDAV</sequence>
<dbReference type="PANTHER" id="PTHR42811">
    <property type="entry name" value="SERINE ACETYLTRANSFERASE"/>
    <property type="match status" value="1"/>
</dbReference>
<keyword evidence="6" id="KW-1185">Reference proteome</keyword>
<reference evidence="5 6" key="1">
    <citation type="journal article" date="2023" name="ISME J.">
        <title>Cultivation and genomic characterization of novel and ubiquitous marine nitrite-oxidizing bacteria from the Nitrospirales.</title>
        <authorList>
            <person name="Mueller A.J."/>
            <person name="Daebeler A."/>
            <person name="Herbold C.W."/>
            <person name="Kirkegaard R.H."/>
            <person name="Daims H."/>
        </authorList>
    </citation>
    <scope>NUCLEOTIDE SEQUENCE [LARGE SCALE GENOMIC DNA]</scope>
    <source>
        <strain evidence="5 6">EB</strain>
    </source>
</reference>
<name>A0ABU3K6K5_9BACT</name>
<evidence type="ECO:0000256" key="2">
    <source>
        <dbReference type="ARBA" id="ARBA00022679"/>
    </source>
</evidence>
<protein>
    <recommendedName>
        <fullName evidence="4">Serine acetyltransferase</fullName>
        <ecNumber evidence="4">2.3.1.30</ecNumber>
    </recommendedName>
</protein>
<keyword evidence="3 4" id="KW-0012">Acyltransferase</keyword>
<dbReference type="InterPro" id="IPR045304">
    <property type="entry name" value="LbH_SAT"/>
</dbReference>
<dbReference type="SUPFAM" id="SSF51161">
    <property type="entry name" value="Trimeric LpxA-like enzymes"/>
    <property type="match status" value="1"/>
</dbReference>
<evidence type="ECO:0000256" key="4">
    <source>
        <dbReference type="PIRNR" id="PIRNR000441"/>
    </source>
</evidence>
<dbReference type="InterPro" id="IPR005881">
    <property type="entry name" value="Ser_O-AcTrfase"/>
</dbReference>
<dbReference type="RefSeq" id="WP_313832333.1">
    <property type="nucleotide sequence ID" value="NZ_JAQOUE010000001.1"/>
</dbReference>
<organism evidence="5 6">
    <name type="scientific">Candidatus Nitronereus thalassa</name>
    <dbReference type="NCBI Taxonomy" id="3020898"/>
    <lineage>
        <taxon>Bacteria</taxon>
        <taxon>Pseudomonadati</taxon>
        <taxon>Nitrospirota</taxon>
        <taxon>Nitrospiria</taxon>
        <taxon>Nitrospirales</taxon>
        <taxon>Nitrospiraceae</taxon>
        <taxon>Candidatus Nitronereus</taxon>
    </lineage>
</organism>
<comment type="similarity">
    <text evidence="1 4">Belongs to the transferase hexapeptide repeat family.</text>
</comment>
<keyword evidence="2 4" id="KW-0808">Transferase</keyword>
<proteinExistence type="inferred from homology"/>
<accession>A0ABU3K6K5</accession>
<comment type="caution">
    <text evidence="5">The sequence shown here is derived from an EMBL/GenBank/DDBJ whole genome shotgun (WGS) entry which is preliminary data.</text>
</comment>
<dbReference type="CDD" id="cd03354">
    <property type="entry name" value="LbH_SAT"/>
    <property type="match status" value="1"/>
</dbReference>
<comment type="catalytic activity">
    <reaction evidence="4">
        <text>L-serine + acetyl-CoA = O-acetyl-L-serine + CoA</text>
        <dbReference type="Rhea" id="RHEA:24560"/>
        <dbReference type="ChEBI" id="CHEBI:33384"/>
        <dbReference type="ChEBI" id="CHEBI:57287"/>
        <dbReference type="ChEBI" id="CHEBI:57288"/>
        <dbReference type="ChEBI" id="CHEBI:58340"/>
        <dbReference type="EC" id="2.3.1.30"/>
    </reaction>
</comment>
<gene>
    <name evidence="5" type="ORF">PPG34_06430</name>
</gene>
<dbReference type="Gene3D" id="2.160.10.10">
    <property type="entry name" value="Hexapeptide repeat proteins"/>
    <property type="match status" value="1"/>
</dbReference>
<dbReference type="InterPro" id="IPR011004">
    <property type="entry name" value="Trimer_LpxA-like_sf"/>
</dbReference>
<dbReference type="Proteomes" id="UP001250932">
    <property type="component" value="Unassembled WGS sequence"/>
</dbReference>
<dbReference type="InterPro" id="IPR001451">
    <property type="entry name" value="Hexapep"/>
</dbReference>
<evidence type="ECO:0000256" key="1">
    <source>
        <dbReference type="ARBA" id="ARBA00007274"/>
    </source>
</evidence>
<dbReference type="PIRSF" id="PIRSF000441">
    <property type="entry name" value="CysE"/>
    <property type="match status" value="1"/>
</dbReference>
<dbReference type="EC" id="2.3.1.30" evidence="4"/>
<dbReference type="Pfam" id="PF00132">
    <property type="entry name" value="Hexapep"/>
    <property type="match status" value="1"/>
</dbReference>
<evidence type="ECO:0000313" key="6">
    <source>
        <dbReference type="Proteomes" id="UP001250932"/>
    </source>
</evidence>
<dbReference type="EMBL" id="JAQOUE010000001">
    <property type="protein sequence ID" value="MDT7041983.1"/>
    <property type="molecule type" value="Genomic_DNA"/>
</dbReference>
<evidence type="ECO:0000313" key="5">
    <source>
        <dbReference type="EMBL" id="MDT7041983.1"/>
    </source>
</evidence>
<evidence type="ECO:0000256" key="3">
    <source>
        <dbReference type="ARBA" id="ARBA00023315"/>
    </source>
</evidence>